<dbReference type="AlphaFoldDB" id="A0A412YV21"/>
<feature type="region of interest" description="Disordered" evidence="1">
    <location>
        <begin position="395"/>
        <end position="417"/>
    </location>
</feature>
<dbReference type="InterPro" id="IPR015168">
    <property type="entry name" value="SsuA/THI5"/>
</dbReference>
<dbReference type="RefSeq" id="WP_002566078.1">
    <property type="nucleotide sequence ID" value="NZ_CABKUK010000010.1"/>
</dbReference>
<protein>
    <submittedName>
        <fullName evidence="4">ABC transporter substrate-binding protein</fullName>
    </submittedName>
</protein>
<dbReference type="KEGG" id="cbol:CGC65_25530"/>
<dbReference type="Gene3D" id="3.40.190.10">
    <property type="entry name" value="Periplasmic binding protein-like II"/>
    <property type="match status" value="2"/>
</dbReference>
<comment type="caution">
    <text evidence="4">The sequence shown here is derived from an EMBL/GenBank/DDBJ whole genome shotgun (WGS) entry which is preliminary data.</text>
</comment>
<keyword evidence="2" id="KW-0732">Signal</keyword>
<organism evidence="4 5">
    <name type="scientific">Enterocloster bolteae</name>
    <dbReference type="NCBI Taxonomy" id="208479"/>
    <lineage>
        <taxon>Bacteria</taxon>
        <taxon>Bacillati</taxon>
        <taxon>Bacillota</taxon>
        <taxon>Clostridia</taxon>
        <taxon>Lachnospirales</taxon>
        <taxon>Lachnospiraceae</taxon>
        <taxon>Enterocloster</taxon>
    </lineage>
</organism>
<feature type="region of interest" description="Disordered" evidence="1">
    <location>
        <begin position="26"/>
        <end position="87"/>
    </location>
</feature>
<reference evidence="4 5" key="1">
    <citation type="submission" date="2018-08" db="EMBL/GenBank/DDBJ databases">
        <title>A genome reference for cultivated species of the human gut microbiota.</title>
        <authorList>
            <person name="Zou Y."/>
            <person name="Xue W."/>
            <person name="Luo G."/>
        </authorList>
    </citation>
    <scope>NUCLEOTIDE SEQUENCE [LARGE SCALE GENOMIC DNA]</scope>
    <source>
        <strain evidence="4 5">AF14-18</strain>
    </source>
</reference>
<dbReference type="Proteomes" id="UP000284543">
    <property type="component" value="Unassembled WGS sequence"/>
</dbReference>
<sequence length="417" mass="44459">MMKKTNAKRILAAALAGMMALSLSACGEQGGGSPTEGATTESASTAAVAAETKAEAGSAAEPQDSGKTGEEATGGAARPEAVSQEDWEAMQKEPAFGTTLNYLFNGGACVSAVYLAEALGYYEDYGINAEYIEGESVVITVGTGKCLWGTDHIATMLVPVTNGVDMTFVAGAHMGCKSIYVFNDSEIKTAEDLKGKTIAIHDGIGNSDQNIIYRMLDGEGIDPTSEVEYLDIADSAASVAAMESGEIDASIFSDYFVIANYRDKMRKVCSITPGDEFEGEVCCATAMNNDFLAKNPVHAKYIVMAIKRAGQYARLHSEDAVQLMFDTNKMTGEFENQLEFWDSLDFGLSDAITEEALGNIAADYIRLGVIQKKELTADDVMKLAWTNACPDEEVPGLTVGDPKDVEGRTVEVQQKGE</sequence>
<dbReference type="EMBL" id="QRZM01000021">
    <property type="protein sequence ID" value="RGV70074.1"/>
    <property type="molecule type" value="Genomic_DNA"/>
</dbReference>
<evidence type="ECO:0000256" key="1">
    <source>
        <dbReference type="SAM" id="MobiDB-lite"/>
    </source>
</evidence>
<dbReference type="PANTHER" id="PTHR30024:SF42">
    <property type="entry name" value="ALIPHATIC SULFONATES-BINDING PROTEIN-RELATED"/>
    <property type="match status" value="1"/>
</dbReference>
<feature type="domain" description="SsuA/THI5-like" evidence="3">
    <location>
        <begin position="112"/>
        <end position="319"/>
    </location>
</feature>
<dbReference type="Pfam" id="PF09084">
    <property type="entry name" value="NMT1"/>
    <property type="match status" value="1"/>
</dbReference>
<gene>
    <name evidence="4" type="ORF">DWW02_27535</name>
</gene>
<dbReference type="SUPFAM" id="SSF53850">
    <property type="entry name" value="Periplasmic binding protein-like II"/>
    <property type="match status" value="1"/>
</dbReference>
<evidence type="ECO:0000313" key="4">
    <source>
        <dbReference type="EMBL" id="RGV70074.1"/>
    </source>
</evidence>
<accession>A0A412YV21</accession>
<evidence type="ECO:0000256" key="2">
    <source>
        <dbReference type="SAM" id="SignalP"/>
    </source>
</evidence>
<feature type="compositionally biased region" description="Basic and acidic residues" evidence="1">
    <location>
        <begin position="401"/>
        <end position="417"/>
    </location>
</feature>
<name>A0A412YV21_9FIRM</name>
<evidence type="ECO:0000313" key="5">
    <source>
        <dbReference type="Proteomes" id="UP000284543"/>
    </source>
</evidence>
<proteinExistence type="predicted"/>
<evidence type="ECO:0000259" key="3">
    <source>
        <dbReference type="Pfam" id="PF09084"/>
    </source>
</evidence>
<dbReference type="PROSITE" id="PS51257">
    <property type="entry name" value="PROKAR_LIPOPROTEIN"/>
    <property type="match status" value="1"/>
</dbReference>
<feature type="chain" id="PRO_5044397627" evidence="2">
    <location>
        <begin position="28"/>
        <end position="417"/>
    </location>
</feature>
<feature type="compositionally biased region" description="Low complexity" evidence="1">
    <location>
        <begin position="35"/>
        <end position="61"/>
    </location>
</feature>
<dbReference type="PANTHER" id="PTHR30024">
    <property type="entry name" value="ALIPHATIC SULFONATES-BINDING PROTEIN-RELATED"/>
    <property type="match status" value="1"/>
</dbReference>
<feature type="signal peptide" evidence="2">
    <location>
        <begin position="1"/>
        <end position="27"/>
    </location>
</feature>